<dbReference type="AlphaFoldDB" id="A0A5N6MWG4"/>
<dbReference type="Pfam" id="PF13223">
    <property type="entry name" value="DUF4031"/>
    <property type="match status" value="1"/>
</dbReference>
<name>A0A5N6MWG4_9MICC</name>
<evidence type="ECO:0000259" key="1">
    <source>
        <dbReference type="Pfam" id="PF13223"/>
    </source>
</evidence>
<organism evidence="2 3">
    <name type="scientific">Arthrobacter yangruifuii</name>
    <dbReference type="NCBI Taxonomy" id="2606616"/>
    <lineage>
        <taxon>Bacteria</taxon>
        <taxon>Bacillati</taxon>
        <taxon>Actinomycetota</taxon>
        <taxon>Actinomycetes</taxon>
        <taxon>Micrococcales</taxon>
        <taxon>Micrococcaceae</taxon>
        <taxon>Arthrobacter</taxon>
    </lineage>
</organism>
<proteinExistence type="predicted"/>
<reference evidence="2 3" key="1">
    <citation type="submission" date="2019-08" db="EMBL/GenBank/DDBJ databases">
        <title>Arthrobacter sp. nov., isolated from plateau pika and Tibetan wild ass.</title>
        <authorList>
            <person name="Ge Y."/>
        </authorList>
    </citation>
    <scope>NUCLEOTIDE SEQUENCE [LARGE SCALE GENOMIC DNA]</scope>
    <source>
        <strain evidence="2 3">785</strain>
    </source>
</reference>
<dbReference type="Proteomes" id="UP000326852">
    <property type="component" value="Unassembled WGS sequence"/>
</dbReference>
<evidence type="ECO:0000313" key="3">
    <source>
        <dbReference type="Proteomes" id="UP000326852"/>
    </source>
</evidence>
<accession>A0A5N6MWG4</accession>
<feature type="domain" description="DUF4031" evidence="1">
    <location>
        <begin position="2"/>
        <end position="75"/>
    </location>
</feature>
<dbReference type="PANTHER" id="PTHR21174">
    <property type="match status" value="1"/>
</dbReference>
<dbReference type="PANTHER" id="PTHR21174:SF0">
    <property type="entry name" value="HD PHOSPHOHYDROLASE FAMILY PROTEIN-RELATED"/>
    <property type="match status" value="1"/>
</dbReference>
<gene>
    <name evidence="2" type="ORF">GD627_01305</name>
</gene>
<evidence type="ECO:0000313" key="2">
    <source>
        <dbReference type="EMBL" id="KAD4060611.1"/>
    </source>
</evidence>
<dbReference type="InterPro" id="IPR009218">
    <property type="entry name" value="HD_phosphohydro"/>
</dbReference>
<dbReference type="InterPro" id="IPR025109">
    <property type="entry name" value="DUF4031"/>
</dbReference>
<dbReference type="RefSeq" id="WP_152271706.1">
    <property type="nucleotide sequence ID" value="NZ_VTFX01000001.1"/>
</dbReference>
<protein>
    <submittedName>
        <fullName evidence="2">DUF4031 domain-containing protein</fullName>
    </submittedName>
</protein>
<sequence length="299" mass="32865">MIYIDPPMWPAHNTLFSHLISDTGLEELHAFTRAAGISDRAFDGDHYDVPRERYDILVSLGAAPVSCGDLVRILISSGLRIPARERPSALAGPLLDRWNRLLPGAPELGERLLLRWNEPHRRYHDRRHLLQVLEALDLLTGSDVPRPVALAAWFHDAVYTGRPGMDEEASARLAGQLLPAAGVAAAVTRECARLIGLTVHHNPAAADRNGALMTDADLAVLARPPAGYAAYVRAVRAEYAHLSAEDFAAGRRRVVGRLAAADPLYRTPAGRQLWEDRARRNLAGELAGERFRGEEADRL</sequence>
<dbReference type="EMBL" id="VTFX01000001">
    <property type="protein sequence ID" value="KAD4060611.1"/>
    <property type="molecule type" value="Genomic_DNA"/>
</dbReference>
<comment type="caution">
    <text evidence="2">The sequence shown here is derived from an EMBL/GenBank/DDBJ whole genome shotgun (WGS) entry which is preliminary data.</text>
</comment>
<keyword evidence="3" id="KW-1185">Reference proteome</keyword>
<dbReference type="SUPFAM" id="SSF109604">
    <property type="entry name" value="HD-domain/PDEase-like"/>
    <property type="match status" value="1"/>
</dbReference>